<evidence type="ECO:0000313" key="11">
    <source>
        <dbReference type="Proteomes" id="UP000198866"/>
    </source>
</evidence>
<evidence type="ECO:0000256" key="9">
    <source>
        <dbReference type="SAM" id="SignalP"/>
    </source>
</evidence>
<accession>A0A1H7EDE1</accession>
<dbReference type="STRING" id="667676.SAMN05192539_10552"/>
<dbReference type="Proteomes" id="UP000198866">
    <property type="component" value="Unassembled WGS sequence"/>
</dbReference>
<feature type="signal peptide" evidence="9">
    <location>
        <begin position="1"/>
        <end position="26"/>
    </location>
</feature>
<reference evidence="11" key="1">
    <citation type="submission" date="2016-10" db="EMBL/GenBank/DDBJ databases">
        <authorList>
            <person name="Varghese N."/>
            <person name="Submissions S."/>
        </authorList>
    </citation>
    <scope>NUCLEOTIDE SEQUENCE [LARGE SCALE GENOMIC DNA]</scope>
    <source>
        <strain evidence="11">LMG 26031</strain>
    </source>
</reference>
<sequence>MNNNKLLPALLVLVSGFALSHSHAGAQTLQEAVEQAVRTNPEVLATTHNREAADQGLKGAQAGYWPRLDLDAAIGRERRDDAETRLLGVSQTTFTHRTTSVTLSQMLFDGFGVKSEVARQKARIDSSANAVATTSEDVALRVVGAYLEVLRRQETTAAAEDNIEAHRRIYEQIRLRSERGVGRRADLYQAETRLALAQDNLRSEQSSLKDAEIAYARLVGGPPGALVKPVAPERDIPPSAQLAVDAALAYHPALAGAEADVEQARAQYDVAKSALWPRLDLELSTLNDREGILGPTNDRRVMLRLRYNIFQGGADKARIGETHAQVREAEETRNRTRRQIEESESLAFNAYLTARDRVVVLKQYVDSSAATREAYSLQFGIGQRSLLDLLNAENEYYNARTDYIGGQYAQAASAYRVFAGMGQLLDALRVAMPAEAVAIHSARVP</sequence>
<dbReference type="InterPro" id="IPR010130">
    <property type="entry name" value="T1SS_OMP_TolC"/>
</dbReference>
<keyword evidence="8" id="KW-0175">Coiled coil</keyword>
<feature type="chain" id="PRO_5011576493" evidence="9">
    <location>
        <begin position="27"/>
        <end position="445"/>
    </location>
</feature>
<evidence type="ECO:0000256" key="5">
    <source>
        <dbReference type="ARBA" id="ARBA00022692"/>
    </source>
</evidence>
<evidence type="ECO:0000256" key="8">
    <source>
        <dbReference type="SAM" id="Coils"/>
    </source>
</evidence>
<dbReference type="GO" id="GO:0015288">
    <property type="term" value="F:porin activity"/>
    <property type="evidence" value="ECO:0007669"/>
    <property type="project" value="TreeGrafter"/>
</dbReference>
<dbReference type="Pfam" id="PF02321">
    <property type="entry name" value="OEP"/>
    <property type="match status" value="2"/>
</dbReference>
<dbReference type="RefSeq" id="WP_090873674.1">
    <property type="nucleotide sequence ID" value="NZ_FNYE01000055.1"/>
</dbReference>
<dbReference type="GO" id="GO:1990281">
    <property type="term" value="C:efflux pump complex"/>
    <property type="evidence" value="ECO:0007669"/>
    <property type="project" value="TreeGrafter"/>
</dbReference>
<keyword evidence="11" id="KW-1185">Reference proteome</keyword>
<evidence type="ECO:0000313" key="10">
    <source>
        <dbReference type="EMBL" id="SEK11963.1"/>
    </source>
</evidence>
<keyword evidence="3" id="KW-0813">Transport</keyword>
<gene>
    <name evidence="10" type="ORF">SAMN05192539_10552</name>
</gene>
<dbReference type="PANTHER" id="PTHR30026">
    <property type="entry name" value="OUTER MEMBRANE PROTEIN TOLC"/>
    <property type="match status" value="1"/>
</dbReference>
<protein>
    <submittedName>
        <fullName evidence="10">Outer membrane protein, adhesin transport system</fullName>
    </submittedName>
</protein>
<dbReference type="EMBL" id="FNYE01000055">
    <property type="protein sequence ID" value="SEK11963.1"/>
    <property type="molecule type" value="Genomic_DNA"/>
</dbReference>
<keyword evidence="6" id="KW-0472">Membrane</keyword>
<keyword evidence="7" id="KW-0998">Cell outer membrane</keyword>
<keyword evidence="4" id="KW-1134">Transmembrane beta strand</keyword>
<keyword evidence="5" id="KW-0812">Transmembrane</keyword>
<proteinExistence type="inferred from homology"/>
<comment type="subcellular location">
    <subcellularLocation>
        <location evidence="1">Cell outer membrane</location>
    </subcellularLocation>
</comment>
<evidence type="ECO:0000256" key="7">
    <source>
        <dbReference type="ARBA" id="ARBA00023237"/>
    </source>
</evidence>
<evidence type="ECO:0000256" key="2">
    <source>
        <dbReference type="ARBA" id="ARBA00007613"/>
    </source>
</evidence>
<feature type="coiled-coil region" evidence="8">
    <location>
        <begin position="319"/>
        <end position="346"/>
    </location>
</feature>
<evidence type="ECO:0000256" key="4">
    <source>
        <dbReference type="ARBA" id="ARBA00022452"/>
    </source>
</evidence>
<evidence type="ECO:0000256" key="6">
    <source>
        <dbReference type="ARBA" id="ARBA00023136"/>
    </source>
</evidence>
<evidence type="ECO:0000256" key="1">
    <source>
        <dbReference type="ARBA" id="ARBA00004442"/>
    </source>
</evidence>
<dbReference type="NCBIfam" id="TIGR01844">
    <property type="entry name" value="type_I_sec_TolC"/>
    <property type="match status" value="1"/>
</dbReference>
<keyword evidence="9" id="KW-0732">Signal</keyword>
<dbReference type="SUPFAM" id="SSF56954">
    <property type="entry name" value="Outer membrane efflux proteins (OEP)"/>
    <property type="match status" value="1"/>
</dbReference>
<evidence type="ECO:0000256" key="3">
    <source>
        <dbReference type="ARBA" id="ARBA00022448"/>
    </source>
</evidence>
<organism evidence="10 11">
    <name type="scientific">Paraburkholderia diazotrophica</name>
    <dbReference type="NCBI Taxonomy" id="667676"/>
    <lineage>
        <taxon>Bacteria</taxon>
        <taxon>Pseudomonadati</taxon>
        <taxon>Pseudomonadota</taxon>
        <taxon>Betaproteobacteria</taxon>
        <taxon>Burkholderiales</taxon>
        <taxon>Burkholderiaceae</taxon>
        <taxon>Paraburkholderia</taxon>
    </lineage>
</organism>
<dbReference type="PANTHER" id="PTHR30026:SF22">
    <property type="entry name" value="OUTER MEMBRANE EFFLUX PROTEIN"/>
    <property type="match status" value="1"/>
</dbReference>
<dbReference type="GO" id="GO:0015562">
    <property type="term" value="F:efflux transmembrane transporter activity"/>
    <property type="evidence" value="ECO:0007669"/>
    <property type="project" value="InterPro"/>
</dbReference>
<name>A0A1H7EDE1_9BURK</name>
<dbReference type="OrthoDB" id="9814637at2"/>
<comment type="similarity">
    <text evidence="2">Belongs to the outer membrane factor (OMF) (TC 1.B.17) family.</text>
</comment>
<dbReference type="InterPro" id="IPR003423">
    <property type="entry name" value="OMP_efflux"/>
</dbReference>
<dbReference type="Gene3D" id="1.20.1600.10">
    <property type="entry name" value="Outer membrane efflux proteins (OEP)"/>
    <property type="match status" value="1"/>
</dbReference>
<dbReference type="InterPro" id="IPR051906">
    <property type="entry name" value="TolC-like"/>
</dbReference>
<dbReference type="AlphaFoldDB" id="A0A1H7EDE1"/>
<dbReference type="GO" id="GO:0009279">
    <property type="term" value="C:cell outer membrane"/>
    <property type="evidence" value="ECO:0007669"/>
    <property type="project" value="UniProtKB-SubCell"/>
</dbReference>